<organism evidence="1 2">
    <name type="scientific">Clarias magur</name>
    <name type="common">Asian catfish</name>
    <name type="synonym">Macropteronotus magur</name>
    <dbReference type="NCBI Taxonomy" id="1594786"/>
    <lineage>
        <taxon>Eukaryota</taxon>
        <taxon>Metazoa</taxon>
        <taxon>Chordata</taxon>
        <taxon>Craniata</taxon>
        <taxon>Vertebrata</taxon>
        <taxon>Euteleostomi</taxon>
        <taxon>Actinopterygii</taxon>
        <taxon>Neopterygii</taxon>
        <taxon>Teleostei</taxon>
        <taxon>Ostariophysi</taxon>
        <taxon>Siluriformes</taxon>
        <taxon>Clariidae</taxon>
        <taxon>Clarias</taxon>
    </lineage>
</organism>
<evidence type="ECO:0000313" key="1">
    <source>
        <dbReference type="EMBL" id="KAF5899251.1"/>
    </source>
</evidence>
<reference evidence="1" key="1">
    <citation type="submission" date="2020-07" db="EMBL/GenBank/DDBJ databases">
        <title>Clarias magur genome sequencing, assembly and annotation.</title>
        <authorList>
            <person name="Kushwaha B."/>
            <person name="Kumar R."/>
            <person name="Das P."/>
            <person name="Joshi C.G."/>
            <person name="Kumar D."/>
            <person name="Nagpure N.S."/>
            <person name="Pandey M."/>
            <person name="Agarwal S."/>
            <person name="Srivastava S."/>
            <person name="Singh M."/>
            <person name="Sahoo L."/>
            <person name="Jayasankar P."/>
            <person name="Meher P.K."/>
            <person name="Koringa P.G."/>
            <person name="Iquebal M.A."/>
            <person name="Das S.P."/>
            <person name="Bit A."/>
            <person name="Patnaik S."/>
            <person name="Patel N."/>
            <person name="Shah T.M."/>
            <person name="Hinsu A."/>
            <person name="Jena J.K."/>
        </authorList>
    </citation>
    <scope>NUCLEOTIDE SEQUENCE</scope>
    <source>
        <strain evidence="1">CIFAMagur01</strain>
        <tissue evidence="1">Testis</tissue>
    </source>
</reference>
<keyword evidence="2" id="KW-1185">Reference proteome</keyword>
<sequence>MTACEKFTNGGAFPHFGKERSVPLLGLGCEATVPVTTLTPERRRRFGWPWVQSAVARRTLFSLRELTAVARQPGCWQVPGCSLSKPAACVRPNGARPSAPVPSNGVKSVQKLFPPAVPVCTSSRRSTVLYQFDLLRLCFLQLLHHNCSK</sequence>
<proteinExistence type="predicted"/>
<comment type="caution">
    <text evidence="1">The sequence shown here is derived from an EMBL/GenBank/DDBJ whole genome shotgun (WGS) entry which is preliminary data.</text>
</comment>
<dbReference type="EMBL" id="QNUK01000173">
    <property type="protein sequence ID" value="KAF5899251.1"/>
    <property type="molecule type" value="Genomic_DNA"/>
</dbReference>
<name>A0A8J4X2Y1_CLAMG</name>
<protein>
    <submittedName>
        <fullName evidence="1">Polycomb group protein FIE1</fullName>
    </submittedName>
</protein>
<evidence type="ECO:0000313" key="2">
    <source>
        <dbReference type="Proteomes" id="UP000727407"/>
    </source>
</evidence>
<gene>
    <name evidence="1" type="primary">fie1</name>
    <name evidence="1" type="ORF">DAT39_011014</name>
</gene>
<dbReference type="AlphaFoldDB" id="A0A8J4X2Y1"/>
<dbReference type="Proteomes" id="UP000727407">
    <property type="component" value="Unassembled WGS sequence"/>
</dbReference>
<accession>A0A8J4X2Y1</accession>